<dbReference type="Gene3D" id="3.40.50.620">
    <property type="entry name" value="HUPs"/>
    <property type="match status" value="1"/>
</dbReference>
<dbReference type="InterPro" id="IPR014729">
    <property type="entry name" value="Rossmann-like_a/b/a_fold"/>
</dbReference>
<evidence type="ECO:0000256" key="1">
    <source>
        <dbReference type="ARBA" id="ARBA00022605"/>
    </source>
</evidence>
<comment type="caution">
    <text evidence="5">The sequence shown here is derived from an EMBL/GenBank/DDBJ whole genome shotgun (WGS) entry which is preliminary data.</text>
</comment>
<gene>
    <name evidence="5" type="ORF">PDIGIT_LOCUS5640</name>
</gene>
<sequence length="556" mass="62292">MCGIFFTLTRDDHPGPDTKTRKLLENRGPDSFRGSPEIITTASTNLYANFLSSVLSLRGSEMVEQPLCHSPTGSMLCWNGEAWGCSDSAMQIEDDSTFMLYNLIPFQAKERKDAATETIGFLSTVRGPYAFVFYDATNRFIYYGRDCLGRRSLLQKTTPDDQLILSSVCDNTSGQNWTELEADGIYMIDLDDDRISHSIVEATTHIPRRKSGQLNDPFPPLNLSVESSLVELHAHPSKTLDTLRKAVELRTNHVRDARDIVYPHPNDTEARVAVLFSGGLDCTILARLAHDTIRPQQSIDLINVAFENPRIHSNLDPGVSPYELCPDRITGRASFAELSRMCPGRVWRFVAIDVPYKETVKNRNKVMTLMHPHNTEMDLSISYALYFASKGAGMAQSPSGEHPYTSPARVLLSGLGADELFGGYQRHAVAYSRRGYEGLLDELWLDFSRLGKRNLGRDDRVISDSGREVRFPYLDEAFVSLALQLPVRSKCDFGQPEKPASDDPFQFLEPGKRLLRVMAWYLGLKDVAAEKKRAIQFGARTAKMETGKTKGTQKLS</sequence>
<evidence type="ECO:0000256" key="3">
    <source>
        <dbReference type="ARBA" id="ARBA00022962"/>
    </source>
</evidence>
<feature type="domain" description="Asparagine synthetase" evidence="4">
    <location>
        <begin position="436"/>
        <end position="518"/>
    </location>
</feature>
<dbReference type="GO" id="GO:0004066">
    <property type="term" value="F:asparagine synthase (glutamine-hydrolyzing) activity"/>
    <property type="evidence" value="ECO:0007669"/>
    <property type="project" value="InterPro"/>
</dbReference>
<evidence type="ECO:0000259" key="4">
    <source>
        <dbReference type="Pfam" id="PF00733"/>
    </source>
</evidence>
<evidence type="ECO:0000256" key="2">
    <source>
        <dbReference type="ARBA" id="ARBA00022888"/>
    </source>
</evidence>
<proteinExistence type="predicted"/>
<name>A0A9W4XHY8_9PLEO</name>
<dbReference type="SUPFAM" id="SSF52402">
    <property type="entry name" value="Adenine nucleotide alpha hydrolases-like"/>
    <property type="match status" value="1"/>
</dbReference>
<dbReference type="EMBL" id="CAOQHR010000003">
    <property type="protein sequence ID" value="CAI6332614.1"/>
    <property type="molecule type" value="Genomic_DNA"/>
</dbReference>
<dbReference type="AlphaFoldDB" id="A0A9W4XHY8"/>
<organism evidence="5 6">
    <name type="scientific">Periconia digitata</name>
    <dbReference type="NCBI Taxonomy" id="1303443"/>
    <lineage>
        <taxon>Eukaryota</taxon>
        <taxon>Fungi</taxon>
        <taxon>Dikarya</taxon>
        <taxon>Ascomycota</taxon>
        <taxon>Pezizomycotina</taxon>
        <taxon>Dothideomycetes</taxon>
        <taxon>Pleosporomycetidae</taxon>
        <taxon>Pleosporales</taxon>
        <taxon>Massarineae</taxon>
        <taxon>Periconiaceae</taxon>
        <taxon>Periconia</taxon>
    </lineage>
</organism>
<dbReference type="PANTHER" id="PTHR45937:SF1">
    <property type="entry name" value="ASPARAGINE SYNTHETASE DOMAIN-CONTAINING PROTEIN 1"/>
    <property type="match status" value="1"/>
</dbReference>
<dbReference type="GO" id="GO:0006529">
    <property type="term" value="P:asparagine biosynthetic process"/>
    <property type="evidence" value="ECO:0007669"/>
    <property type="project" value="UniProtKB-KW"/>
</dbReference>
<dbReference type="Pfam" id="PF00733">
    <property type="entry name" value="Asn_synthase"/>
    <property type="match status" value="1"/>
</dbReference>
<dbReference type="InterPro" id="IPR001962">
    <property type="entry name" value="Asn_synthase"/>
</dbReference>
<evidence type="ECO:0000313" key="6">
    <source>
        <dbReference type="Proteomes" id="UP001152607"/>
    </source>
</evidence>
<accession>A0A9W4XHY8</accession>
<reference evidence="5" key="1">
    <citation type="submission" date="2023-01" db="EMBL/GenBank/DDBJ databases">
        <authorList>
            <person name="Van Ghelder C."/>
            <person name="Rancurel C."/>
        </authorList>
    </citation>
    <scope>NUCLEOTIDE SEQUENCE</scope>
    <source>
        <strain evidence="5">CNCM I-4278</strain>
    </source>
</reference>
<evidence type="ECO:0000313" key="5">
    <source>
        <dbReference type="EMBL" id="CAI6332614.1"/>
    </source>
</evidence>
<dbReference type="Proteomes" id="UP001152607">
    <property type="component" value="Unassembled WGS sequence"/>
</dbReference>
<keyword evidence="6" id="KW-1185">Reference proteome</keyword>
<dbReference type="CDD" id="cd01991">
    <property type="entry name" value="Asn_synthase_B_C"/>
    <property type="match status" value="1"/>
</dbReference>
<dbReference type="OrthoDB" id="10252281at2759"/>
<keyword evidence="1" id="KW-0028">Amino-acid biosynthesis</keyword>
<keyword evidence="2" id="KW-0061">Asparagine biosynthesis</keyword>
<dbReference type="Gene3D" id="3.60.20.10">
    <property type="entry name" value="Glutamine Phosphoribosylpyrophosphate, subunit 1, domain 1"/>
    <property type="match status" value="1"/>
</dbReference>
<protein>
    <recommendedName>
        <fullName evidence="4">Asparagine synthetase domain-containing protein</fullName>
    </recommendedName>
</protein>
<keyword evidence="3" id="KW-0315">Glutamine amidotransferase</keyword>
<dbReference type="PANTHER" id="PTHR45937">
    <property type="entry name" value="ASPARAGINE SYNTHETASE DOMAIN-CONTAINING PROTEIN 1"/>
    <property type="match status" value="1"/>
</dbReference>
<dbReference type="InterPro" id="IPR029055">
    <property type="entry name" value="Ntn_hydrolases_N"/>
</dbReference>
<dbReference type="SUPFAM" id="SSF56235">
    <property type="entry name" value="N-terminal nucleophile aminohydrolases (Ntn hydrolases)"/>
    <property type="match status" value="1"/>
</dbReference>
<dbReference type="InterPro" id="IPR051857">
    <property type="entry name" value="Asn_synthetase_domain"/>
</dbReference>